<evidence type="ECO:0000313" key="3">
    <source>
        <dbReference type="Proteomes" id="UP001331761"/>
    </source>
</evidence>
<protein>
    <submittedName>
        <fullName evidence="2">Uncharacterized protein</fullName>
    </submittedName>
</protein>
<name>A0AAN8IRI4_TRICO</name>
<evidence type="ECO:0000256" key="1">
    <source>
        <dbReference type="SAM" id="Coils"/>
    </source>
</evidence>
<proteinExistence type="predicted"/>
<feature type="coiled-coil region" evidence="1">
    <location>
        <begin position="45"/>
        <end position="86"/>
    </location>
</feature>
<gene>
    <name evidence="2" type="ORF">GCK32_004945</name>
</gene>
<dbReference type="Proteomes" id="UP001331761">
    <property type="component" value="Unassembled WGS sequence"/>
</dbReference>
<keyword evidence="3" id="KW-1185">Reference proteome</keyword>
<evidence type="ECO:0000313" key="2">
    <source>
        <dbReference type="EMBL" id="KAK5978917.1"/>
    </source>
</evidence>
<keyword evidence="1" id="KW-0175">Coiled coil</keyword>
<reference evidence="2 3" key="1">
    <citation type="submission" date="2019-10" db="EMBL/GenBank/DDBJ databases">
        <title>Assembly and Annotation for the nematode Trichostrongylus colubriformis.</title>
        <authorList>
            <person name="Martin J."/>
        </authorList>
    </citation>
    <scope>NUCLEOTIDE SEQUENCE [LARGE SCALE GENOMIC DNA]</scope>
    <source>
        <strain evidence="2">G859</strain>
        <tissue evidence="2">Whole worm</tissue>
    </source>
</reference>
<sequence length="119" mass="13548">MQAGDNTVRDSSDELAMELQLREEKTYQATDESKREITVALNIWKQSLEAENKRLKEVLPAVQRRYEALVKQRNTLVENVNKLRDALNMAPYIAEVGDVVVKDYKFNTGGSLTADIFLS</sequence>
<organism evidence="2 3">
    <name type="scientific">Trichostrongylus colubriformis</name>
    <name type="common">Black scour worm</name>
    <dbReference type="NCBI Taxonomy" id="6319"/>
    <lineage>
        <taxon>Eukaryota</taxon>
        <taxon>Metazoa</taxon>
        <taxon>Ecdysozoa</taxon>
        <taxon>Nematoda</taxon>
        <taxon>Chromadorea</taxon>
        <taxon>Rhabditida</taxon>
        <taxon>Rhabditina</taxon>
        <taxon>Rhabditomorpha</taxon>
        <taxon>Strongyloidea</taxon>
        <taxon>Trichostrongylidae</taxon>
        <taxon>Trichostrongylus</taxon>
    </lineage>
</organism>
<dbReference type="AlphaFoldDB" id="A0AAN8IRI4"/>
<comment type="caution">
    <text evidence="2">The sequence shown here is derived from an EMBL/GenBank/DDBJ whole genome shotgun (WGS) entry which is preliminary data.</text>
</comment>
<accession>A0AAN8IRI4</accession>
<dbReference type="EMBL" id="WIXE01008858">
    <property type="protein sequence ID" value="KAK5978917.1"/>
    <property type="molecule type" value="Genomic_DNA"/>
</dbReference>